<dbReference type="Proteomes" id="UP000294841">
    <property type="component" value="Unassembled WGS sequence"/>
</dbReference>
<dbReference type="Pfam" id="PF12101">
    <property type="entry name" value="DUF3577"/>
    <property type="match status" value="1"/>
</dbReference>
<organism evidence="1 2">
    <name type="scientific">Bisgaardia hudsonensis</name>
    <dbReference type="NCBI Taxonomy" id="109472"/>
    <lineage>
        <taxon>Bacteria</taxon>
        <taxon>Pseudomonadati</taxon>
        <taxon>Pseudomonadota</taxon>
        <taxon>Gammaproteobacteria</taxon>
        <taxon>Pasteurellales</taxon>
        <taxon>Pasteurellaceae</taxon>
        <taxon>Bisgaardia</taxon>
    </lineage>
</organism>
<gene>
    <name evidence="1" type="ORF">EV697_101462</name>
</gene>
<proteinExistence type="predicted"/>
<dbReference type="NCBIfam" id="NF040584">
    <property type="entry name" value="STY4534_fam"/>
    <property type="match status" value="1"/>
</dbReference>
<protein>
    <submittedName>
        <fullName evidence="1">Uncharacterized protein DUF3577</fullName>
    </submittedName>
</protein>
<dbReference type="AlphaFoldDB" id="A0A4R2N369"/>
<dbReference type="RefSeq" id="WP_132022100.1">
    <property type="nucleotide sequence ID" value="NZ_CP016605.1"/>
</dbReference>
<evidence type="ECO:0000313" key="1">
    <source>
        <dbReference type="EMBL" id="TCP14321.1"/>
    </source>
</evidence>
<comment type="caution">
    <text evidence="1">The sequence shown here is derived from an EMBL/GenBank/DDBJ whole genome shotgun (WGS) entry which is preliminary data.</text>
</comment>
<dbReference type="OrthoDB" id="6402776at2"/>
<accession>A0A4R2N369</accession>
<dbReference type="InterPro" id="IPR021960">
    <property type="entry name" value="DUF3577"/>
</dbReference>
<name>A0A4R2N369_9PAST</name>
<reference evidence="1 2" key="1">
    <citation type="submission" date="2019-03" db="EMBL/GenBank/DDBJ databases">
        <title>Genomic Encyclopedia of Type Strains, Phase IV (KMG-IV): sequencing the most valuable type-strain genomes for metagenomic binning, comparative biology and taxonomic classification.</title>
        <authorList>
            <person name="Goeker M."/>
        </authorList>
    </citation>
    <scope>NUCLEOTIDE SEQUENCE [LARGE SCALE GENOMIC DNA]</scope>
    <source>
        <strain evidence="1 2">DSM 28231</strain>
    </source>
</reference>
<evidence type="ECO:0000313" key="2">
    <source>
        <dbReference type="Proteomes" id="UP000294841"/>
    </source>
</evidence>
<keyword evidence="2" id="KW-1185">Reference proteome</keyword>
<dbReference type="EMBL" id="SLXI01000001">
    <property type="protein sequence ID" value="TCP14321.1"/>
    <property type="molecule type" value="Genomic_DNA"/>
</dbReference>
<sequence length="150" mass="17113">MTNQTSSQQANNYFNLHTHGIGYLNNIRDIQPKKGSPFLACRIAALTGSSDKPEYRYFDVNVVGHDAEKLIRKCEEAVNAEKKVLISFVLADLWIDTFTYSTDSKFHKKGETGVSLKGRLIRIRMVKIDGELKYQEQLKQNKQVDSEAEE</sequence>